<organism evidence="2 3">
    <name type="scientific">Brevundimonas vancanneytii</name>
    <dbReference type="NCBI Taxonomy" id="1325724"/>
    <lineage>
        <taxon>Bacteria</taxon>
        <taxon>Pseudomonadati</taxon>
        <taxon>Pseudomonadota</taxon>
        <taxon>Alphaproteobacteria</taxon>
        <taxon>Caulobacterales</taxon>
        <taxon>Caulobacteraceae</taxon>
        <taxon>Brevundimonas</taxon>
    </lineage>
</organism>
<gene>
    <name evidence="2" type="ORF">NCTC9239_03243</name>
</gene>
<dbReference type="KEGG" id="bvy:NCTC9239_03243"/>
<feature type="transmembrane region" description="Helical" evidence="1">
    <location>
        <begin position="45"/>
        <end position="64"/>
    </location>
</feature>
<evidence type="ECO:0000313" key="2">
    <source>
        <dbReference type="EMBL" id="VTO19807.1"/>
    </source>
</evidence>
<dbReference type="EMBL" id="LR588407">
    <property type="protein sequence ID" value="VTO19807.1"/>
    <property type="molecule type" value="Genomic_DNA"/>
</dbReference>
<keyword evidence="1" id="KW-0812">Transmembrane</keyword>
<evidence type="ECO:0000313" key="3">
    <source>
        <dbReference type="Proteomes" id="UP000309952"/>
    </source>
</evidence>
<dbReference type="AlphaFoldDB" id="A0A4P1KHB4"/>
<protein>
    <submittedName>
        <fullName evidence="2">Uncharacterized protein</fullName>
    </submittedName>
</protein>
<keyword evidence="3" id="KW-1185">Reference proteome</keyword>
<keyword evidence="1" id="KW-1133">Transmembrane helix</keyword>
<proteinExistence type="predicted"/>
<keyword evidence="1" id="KW-0472">Membrane</keyword>
<dbReference type="Proteomes" id="UP000309952">
    <property type="component" value="Chromosome"/>
</dbReference>
<evidence type="ECO:0000256" key="1">
    <source>
        <dbReference type="SAM" id="Phobius"/>
    </source>
</evidence>
<accession>A0A4P1KHB4</accession>
<reference evidence="2 3" key="1">
    <citation type="submission" date="2019-04" db="EMBL/GenBank/DDBJ databases">
        <authorList>
            <consortium name="Pathogen Informatics"/>
        </authorList>
    </citation>
    <scope>NUCLEOTIDE SEQUENCE [LARGE SCALE GENOMIC DNA]</scope>
    <source>
        <strain evidence="2 3">NCTC9239</strain>
    </source>
</reference>
<name>A0A4P1KHB4_9CAUL</name>
<dbReference type="RefSeq" id="WP_138142219.1">
    <property type="nucleotide sequence ID" value="NZ_LR588407.1"/>
</dbReference>
<sequence>MNLKLASIGCLAIGMMSLLRATFFDTAPEGTHNIGLMQAQMLWSNFSALMLVLGALFFIAHYLGEKLAMGDRPR</sequence>